<keyword evidence="2 3" id="KW-0808">Transferase</keyword>
<evidence type="ECO:0000313" key="4">
    <source>
        <dbReference type="Proteomes" id="UP000033616"/>
    </source>
</evidence>
<dbReference type="PANTHER" id="PTHR43542:SF1">
    <property type="entry name" value="METHYLTRANSFERASE"/>
    <property type="match status" value="1"/>
</dbReference>
<dbReference type="EC" id="2.1.1.-" evidence="3"/>
<dbReference type="OrthoDB" id="9803017at2"/>
<sequence>MVRIISGKLKGQKIPVIKNNNYRPSTSRLKESVFNILSTQSFNKLSTKIELSEIQMLDLFTGTGNIAFEALSRGIQHVTLIDMNINCLRAIQSHACKINIYNKITLLKLDATNLPQAHHHYNVVFMDPPFYKELINKTLLSLCNKSWLDNNTMLFIESELSHKLALPLNFHFQTERIYGKSKLTVLLYTK</sequence>
<dbReference type="InterPro" id="IPR004398">
    <property type="entry name" value="RNA_MeTrfase_RsmD"/>
</dbReference>
<dbReference type="GO" id="GO:0031167">
    <property type="term" value="P:rRNA methylation"/>
    <property type="evidence" value="ECO:0007669"/>
    <property type="project" value="InterPro"/>
</dbReference>
<gene>
    <name evidence="3" type="ORF">OCHUTO_0706</name>
</gene>
<dbReference type="GO" id="GO:0008168">
    <property type="term" value="F:methyltransferase activity"/>
    <property type="evidence" value="ECO:0007669"/>
    <property type="project" value="UniProtKB-KW"/>
</dbReference>
<dbReference type="AlphaFoldDB" id="A0A0F3MJ66"/>
<evidence type="ECO:0000256" key="2">
    <source>
        <dbReference type="ARBA" id="ARBA00022679"/>
    </source>
</evidence>
<keyword evidence="4" id="KW-1185">Reference proteome</keyword>
<dbReference type="Gene3D" id="3.40.50.150">
    <property type="entry name" value="Vaccinia Virus protein VP39"/>
    <property type="match status" value="1"/>
</dbReference>
<organism evidence="3 4">
    <name type="scientific">Orientia chuto str. Dubai</name>
    <dbReference type="NCBI Taxonomy" id="1359168"/>
    <lineage>
        <taxon>Bacteria</taxon>
        <taxon>Pseudomonadati</taxon>
        <taxon>Pseudomonadota</taxon>
        <taxon>Alphaproteobacteria</taxon>
        <taxon>Rickettsiales</taxon>
        <taxon>Rickettsiaceae</taxon>
        <taxon>Rickettsieae</taxon>
        <taxon>Orientia</taxon>
    </lineage>
</organism>
<evidence type="ECO:0000256" key="1">
    <source>
        <dbReference type="ARBA" id="ARBA00022603"/>
    </source>
</evidence>
<dbReference type="RefSeq" id="WP_045797357.1">
    <property type="nucleotide sequence ID" value="NZ_LANP01000017.1"/>
</dbReference>
<dbReference type="NCBIfam" id="TIGR00095">
    <property type="entry name" value="16S rRNA (guanine(966)-N(2))-methyltransferase RsmD"/>
    <property type="match status" value="1"/>
</dbReference>
<dbReference type="PANTHER" id="PTHR43542">
    <property type="entry name" value="METHYLTRANSFERASE"/>
    <property type="match status" value="1"/>
</dbReference>
<dbReference type="CDD" id="cd02440">
    <property type="entry name" value="AdoMet_MTases"/>
    <property type="match status" value="1"/>
</dbReference>
<name>A0A0F3MJ66_9RICK</name>
<comment type="caution">
    <text evidence="3">The sequence shown here is derived from an EMBL/GenBank/DDBJ whole genome shotgun (WGS) entry which is preliminary data.</text>
</comment>
<dbReference type="PIRSF" id="PIRSF004553">
    <property type="entry name" value="CHP00095"/>
    <property type="match status" value="1"/>
</dbReference>
<evidence type="ECO:0000313" key="3">
    <source>
        <dbReference type="EMBL" id="KJV55790.1"/>
    </source>
</evidence>
<dbReference type="SUPFAM" id="SSF53335">
    <property type="entry name" value="S-adenosyl-L-methionine-dependent methyltransferases"/>
    <property type="match status" value="1"/>
</dbReference>
<proteinExistence type="predicted"/>
<dbReference type="Proteomes" id="UP000033616">
    <property type="component" value="Unassembled WGS sequence"/>
</dbReference>
<accession>A0A0F3MJ66</accession>
<keyword evidence="1 3" id="KW-0489">Methyltransferase</keyword>
<protein>
    <submittedName>
        <fullName evidence="3">RNA methyltransferase, RsmD family</fullName>
        <ecNumber evidence="3">2.1.1.-</ecNumber>
    </submittedName>
</protein>
<dbReference type="STRING" id="1359168.OCHUTO_0706"/>
<dbReference type="PATRIC" id="fig|1359168.3.peg.323"/>
<dbReference type="InterPro" id="IPR029063">
    <property type="entry name" value="SAM-dependent_MTases_sf"/>
</dbReference>
<dbReference type="Pfam" id="PF03602">
    <property type="entry name" value="Cons_hypoth95"/>
    <property type="match status" value="1"/>
</dbReference>
<dbReference type="EMBL" id="LANP01000017">
    <property type="protein sequence ID" value="KJV55790.1"/>
    <property type="molecule type" value="Genomic_DNA"/>
</dbReference>
<reference evidence="3 4" key="1">
    <citation type="submission" date="2015-02" db="EMBL/GenBank/DDBJ databases">
        <title>Genome Sequencing of Rickettsiales.</title>
        <authorList>
            <person name="Daugherty S.C."/>
            <person name="Su Q."/>
            <person name="Abolude K."/>
            <person name="Beier-Sexton M."/>
            <person name="Carlyon J.A."/>
            <person name="Carter R."/>
            <person name="Day N.P."/>
            <person name="Dumler S.J."/>
            <person name="Dyachenko V."/>
            <person name="Godinez A."/>
            <person name="Kurtti T.J."/>
            <person name="Lichay M."/>
            <person name="Mullins K.E."/>
            <person name="Ott S."/>
            <person name="Pappas-Brown V."/>
            <person name="Paris D.H."/>
            <person name="Patel P."/>
            <person name="Richards A.L."/>
            <person name="Sadzewicz L."/>
            <person name="Sears K."/>
            <person name="Seidman D."/>
            <person name="Sengamalay N."/>
            <person name="Stenos J."/>
            <person name="Tallon L.J."/>
            <person name="Vincent G."/>
            <person name="Fraser C.M."/>
            <person name="Munderloh U."/>
            <person name="Dunning-Hotopp J.C."/>
        </authorList>
    </citation>
    <scope>NUCLEOTIDE SEQUENCE [LARGE SCALE GENOMIC DNA]</scope>
    <source>
        <strain evidence="3 4">Fuller</strain>
    </source>
</reference>